<protein>
    <recommendedName>
        <fullName evidence="3">GLPGLI family protein</fullName>
    </recommendedName>
</protein>
<keyword evidence="2" id="KW-1185">Reference proteome</keyword>
<dbReference type="Proteomes" id="UP000256326">
    <property type="component" value="Unassembled WGS sequence"/>
</dbReference>
<name>A0A3D9CVZ2_9FLAO</name>
<proteinExistence type="predicted"/>
<evidence type="ECO:0008006" key="3">
    <source>
        <dbReference type="Google" id="ProtNLM"/>
    </source>
</evidence>
<dbReference type="OrthoDB" id="1440774at2"/>
<dbReference type="RefSeq" id="WP_116035488.1">
    <property type="nucleotide sequence ID" value="NZ_JBHLVV010000122.1"/>
</dbReference>
<comment type="caution">
    <text evidence="1">The sequence shown here is derived from an EMBL/GenBank/DDBJ whole genome shotgun (WGS) entry which is preliminary data.</text>
</comment>
<gene>
    <name evidence="1" type="ORF">DRF58_11180</name>
</gene>
<dbReference type="InterPro" id="IPR005901">
    <property type="entry name" value="GLPGLI"/>
</dbReference>
<evidence type="ECO:0000313" key="2">
    <source>
        <dbReference type="Proteomes" id="UP000256326"/>
    </source>
</evidence>
<evidence type="ECO:0000313" key="1">
    <source>
        <dbReference type="EMBL" id="REC69950.1"/>
    </source>
</evidence>
<dbReference type="NCBIfam" id="TIGR01200">
    <property type="entry name" value="GLPGLI"/>
    <property type="match status" value="1"/>
</dbReference>
<dbReference type="AlphaFoldDB" id="A0A3D9CVZ2"/>
<dbReference type="EMBL" id="QNUG01000022">
    <property type="protein sequence ID" value="REC69950.1"/>
    <property type="molecule type" value="Genomic_DNA"/>
</dbReference>
<organism evidence="1 2">
    <name type="scientific">Epilithonimonas hispanica</name>
    <dbReference type="NCBI Taxonomy" id="358687"/>
    <lineage>
        <taxon>Bacteria</taxon>
        <taxon>Pseudomonadati</taxon>
        <taxon>Bacteroidota</taxon>
        <taxon>Flavobacteriia</taxon>
        <taxon>Flavobacteriales</taxon>
        <taxon>Weeksellaceae</taxon>
        <taxon>Chryseobacterium group</taxon>
        <taxon>Epilithonimonas</taxon>
    </lineage>
</organism>
<reference evidence="1 2" key="1">
    <citation type="journal article" date="2006" name="Int. J. Syst. Evol. Microbiol.">
        <title>Chryseobacterium hispanicum sp. nov., isolated from the drinking water distribution system of Sevilla, Spain.</title>
        <authorList>
            <person name="Gallego V."/>
            <person name="Garcia M.T."/>
            <person name="Ventosa A."/>
        </authorList>
    </citation>
    <scope>NUCLEOTIDE SEQUENCE [LARGE SCALE GENOMIC DNA]</scope>
    <source>
        <strain evidence="1 2">KCTC 22104</strain>
    </source>
</reference>
<sequence length="236" mass="27791">MKKNITFLFGLVFIIIVKSQVIDYNFTNTENKLKYQLLLNNDGSSEWKMIVNAKGDSINSNDFSKSLFKKGNEYYFLEKTLTRRVAIIDKSELVWDISSNEKTSILGYECLTATTLFRGRNYKAYYVKNILPNSGPWKFSRLDGIILKVESDDGLYNFEATRILMDKKEFKTQNFDFFLKENSFLTWEEFENFYINDTKNFIKEQKCNCKDDGKNILKITKIEKIYPELHESGIIY</sequence>
<accession>A0A3D9CVZ2</accession>